<protein>
    <recommendedName>
        <fullName evidence="4">Helix-turn-helix</fullName>
    </recommendedName>
</protein>
<evidence type="ECO:0000313" key="2">
    <source>
        <dbReference type="EMBL" id="MFC5633599.1"/>
    </source>
</evidence>
<comment type="caution">
    <text evidence="2">The sequence shown here is derived from an EMBL/GenBank/DDBJ whole genome shotgun (WGS) entry which is preliminary data.</text>
</comment>
<reference evidence="3" key="1">
    <citation type="journal article" date="2019" name="Int. J. Syst. Evol. Microbiol.">
        <title>The Global Catalogue of Microorganisms (GCM) 10K type strain sequencing project: providing services to taxonomists for standard genome sequencing and annotation.</title>
        <authorList>
            <consortium name="The Broad Institute Genomics Platform"/>
            <consortium name="The Broad Institute Genome Sequencing Center for Infectious Disease"/>
            <person name="Wu L."/>
            <person name="Ma J."/>
        </authorList>
    </citation>
    <scope>NUCLEOTIDE SEQUENCE [LARGE SCALE GENOMIC DNA]</scope>
    <source>
        <strain evidence="3">CGMCC 4.7248</strain>
    </source>
</reference>
<feature type="region of interest" description="Disordered" evidence="1">
    <location>
        <begin position="133"/>
        <end position="152"/>
    </location>
</feature>
<evidence type="ECO:0008006" key="4">
    <source>
        <dbReference type="Google" id="ProtNLM"/>
    </source>
</evidence>
<feature type="region of interest" description="Disordered" evidence="1">
    <location>
        <begin position="84"/>
        <end position="112"/>
    </location>
</feature>
<evidence type="ECO:0000256" key="1">
    <source>
        <dbReference type="SAM" id="MobiDB-lite"/>
    </source>
</evidence>
<dbReference type="RefSeq" id="WP_381018772.1">
    <property type="nucleotide sequence ID" value="NZ_JBHSNY010000002.1"/>
</dbReference>
<gene>
    <name evidence="2" type="ORF">ACFPZJ_07295</name>
</gene>
<proteinExistence type="predicted"/>
<dbReference type="InterPro" id="IPR010982">
    <property type="entry name" value="Lambda_DNA-bd_dom_sf"/>
</dbReference>
<keyword evidence="3" id="KW-1185">Reference proteome</keyword>
<sequence>MTDTPHQPTRAQRFRNIVVPAAERAGYIGHGAKARFARETGMTDSTVTRLWQGTAVPDARFYLKIAEVTGLELGTLLVEGVGLPPEALPSLSETDRSQVGSGLSPEEAADRLGIRDDVGREVFFRTVDRLRRLEEDDSTERGNDHGGAAAQM</sequence>
<dbReference type="SUPFAM" id="SSF47413">
    <property type="entry name" value="lambda repressor-like DNA-binding domains"/>
    <property type="match status" value="1"/>
</dbReference>
<dbReference type="EMBL" id="JBHSNY010000002">
    <property type="protein sequence ID" value="MFC5633599.1"/>
    <property type="molecule type" value="Genomic_DNA"/>
</dbReference>
<accession>A0ABW0ULJ2</accession>
<organism evidence="2 3">
    <name type="scientific">Streptomyces bullii</name>
    <dbReference type="NCBI Taxonomy" id="349910"/>
    <lineage>
        <taxon>Bacteria</taxon>
        <taxon>Bacillati</taxon>
        <taxon>Actinomycetota</taxon>
        <taxon>Actinomycetes</taxon>
        <taxon>Kitasatosporales</taxon>
        <taxon>Streptomycetaceae</taxon>
        <taxon>Streptomyces</taxon>
    </lineage>
</organism>
<name>A0ABW0ULJ2_9ACTN</name>
<dbReference type="Proteomes" id="UP001596154">
    <property type="component" value="Unassembled WGS sequence"/>
</dbReference>
<evidence type="ECO:0000313" key="3">
    <source>
        <dbReference type="Proteomes" id="UP001596154"/>
    </source>
</evidence>
<feature type="compositionally biased region" description="Basic and acidic residues" evidence="1">
    <location>
        <begin position="133"/>
        <end position="144"/>
    </location>
</feature>